<dbReference type="EMBL" id="CP025765">
    <property type="protein sequence ID" value="KGB76573.1"/>
    <property type="molecule type" value="Genomic_DNA"/>
</dbReference>
<dbReference type="RefSeq" id="XP_062882448.1">
    <property type="nucleotide sequence ID" value="XM_063026493.1"/>
</dbReference>
<keyword evidence="8" id="KW-1185">Reference proteome</keyword>
<dbReference type="GO" id="GO:0003676">
    <property type="term" value="F:nucleic acid binding"/>
    <property type="evidence" value="ECO:0007669"/>
    <property type="project" value="InterPro"/>
</dbReference>
<dbReference type="InterPro" id="IPR036322">
    <property type="entry name" value="WD40_repeat_dom_sf"/>
</dbReference>
<dbReference type="FunFam" id="2.130.10.10:FF:001305">
    <property type="entry name" value="Unplaced genomic scaffold supercont2.2, whole genome shotgun sequence"/>
    <property type="match status" value="1"/>
</dbReference>
<dbReference type="KEGG" id="cdeu:CNBG_2411"/>
<evidence type="ECO:0000259" key="4">
    <source>
        <dbReference type="Pfam" id="PF03178"/>
    </source>
</evidence>
<evidence type="ECO:0000259" key="5">
    <source>
        <dbReference type="Pfam" id="PF10433"/>
    </source>
</evidence>
<evidence type="ECO:0000256" key="1">
    <source>
        <dbReference type="ARBA" id="ARBA00004123"/>
    </source>
</evidence>
<dbReference type="Pfam" id="PF23726">
    <property type="entry name" value="Beta-prop_RSE1_2nd"/>
    <property type="match status" value="1"/>
</dbReference>
<dbReference type="HOGENOM" id="CLU_002893_0_0_1"/>
<feature type="domain" description="RSE1/DDB1/CPSF1 first beta-propeller" evidence="5">
    <location>
        <begin position="23"/>
        <end position="292"/>
    </location>
</feature>
<sequence length="1276" mass="137865">MLYIASALTPTPILSSLRTTSLTDNHTSLVISKPDRIEVWDLTENGLVWRSEIEVWGTVVGIDQVSIEGSRPHILVLLAPPQAHLLLVTFDITTSKLIITSSTPLTPPTPTLRQAEFFTAVVAQERVALVSLWIGVLSCLEIELDKGSTGKKRKSSTIPTPEGEIRLKIKNNFNINIREHNLLHLSFLPPTLNGPVVTLVWLSASNELRLQARSLSLSAHSFNPLSKSVDLVSPTSRQPISEGSDFNAMPFSCPAARRVVPIPSELPNGQRTLLVIGDEHSVLYTLGENNPQSPKAVRRMSAVSGPISSPRGNARRSPQTELSSGNAKRRKSSTGTKSVDNQEEGFQWELRPVWRSRQGFGTVIAATVIEDHGSGATVVIGDEYGAFTAFGWEFEEGSGAGADGRVRVLRTYLGASSPPSSITYLDSSHLFVSSAVADSVLLRLPTVESSSSVSSSKGKGRAATGPIGDQLDKWEVLYENGKERNNTDEGPEILERWMNIAPVKDICVVKDEGGNLSHLVLASGASESNSLRVVRSGVGLEELVTIQGLHDVQKMWSLTDSTATSRLLLSTSTSTVLLQLQPEISVIPTTDIIFNSETLAAGILPGAELLAQVTSRGLFLWSDLSVGKLEAQMEVDKETEIVCAQVTADWAVVAEKGGNLVVFRVSNTGFNLEGTIDVKEEVSAVAISRNFDSSSPIIAISTWTAKTFVYTLSQISSGVDGLSIPSKSSATSLQLRSHPSYPGGVQLLSGLDNGLLQIYDLDKNDMGGVDGLVVKSSKTTSLGLRPLALHPCEITGGDETVLSVALTERMSVIFESKDRIEFSSVNIKNIMAAAAVNTSSGPVLALFSRTSGLSLLKINSLKKLHVQTCDTGNESISKLTYMDEYKAIACGLTRRTQLRDGDVEEENFVQIRDGTSLEPLSSFSLRERELVTSLRSVFLIGSMFLAVGTAFLPPDDGDDSSWDEGNLAVVKEGRVLLLEFKEGDAGGGWDIKIKAELSTVGAVYALEEIHGFLAVAAGSKLTVHRLDHNSVEMEETSSWASAYVISSLCVLPPSPIRPEGALIVGDGMRSVIVLNVDEGDGMIYDDERNMATHGVTALGLLKDKGDAVVVSDAHSNLLTYRLNQKLERAATFGLHEEVTRFQNGSLVPTTTAPEIIIPDVLFATREGRLGVIGELGIMSSRTLDDLQRNMSKMWRGPGEVGWSNWRRAGSNLVGKDTAGFVDGDFVQKFLDTEFFDDEHAREIIQGTSSHEHVRLGKEDASRADVVRFLEATASMH</sequence>
<dbReference type="InterPro" id="IPR015943">
    <property type="entry name" value="WD40/YVTN_repeat-like_dom_sf"/>
</dbReference>
<feature type="compositionally biased region" description="Polar residues" evidence="3">
    <location>
        <begin position="306"/>
        <end position="326"/>
    </location>
</feature>
<evidence type="ECO:0000313" key="7">
    <source>
        <dbReference type="EMBL" id="KGB76573.1"/>
    </source>
</evidence>
<dbReference type="SUPFAM" id="SSF50978">
    <property type="entry name" value="WD40 repeat-like"/>
    <property type="match status" value="1"/>
</dbReference>
<feature type="domain" description="RSE1/DDB1/CPSF1 second beta-propeller" evidence="6">
    <location>
        <begin position="541"/>
        <end position="853"/>
    </location>
</feature>
<keyword evidence="2" id="KW-0539">Nucleus</keyword>
<accession>A0A095EGZ7</accession>
<comment type="subcellular location">
    <subcellularLocation>
        <location evidence="1">Nucleus</location>
    </subcellularLocation>
</comment>
<protein>
    <submittedName>
        <fullName evidence="7">DNA damage-binding protein 1</fullName>
    </submittedName>
</protein>
<feature type="region of interest" description="Disordered" evidence="3">
    <location>
        <begin position="286"/>
        <end position="343"/>
    </location>
</feature>
<reference evidence="7 8" key="1">
    <citation type="journal article" date="2011" name="MBio">
        <title>Genome variation in Cryptococcus gattii, an emerging pathogen of immunocompetent hosts.</title>
        <authorList>
            <person name="D'Souza C.A."/>
            <person name="Kronstad J.W."/>
            <person name="Taylor G."/>
            <person name="Warren R."/>
            <person name="Yuen M."/>
            <person name="Hu G."/>
            <person name="Jung W.H."/>
            <person name="Sham A."/>
            <person name="Kidd S.E."/>
            <person name="Tangen K."/>
            <person name="Lee N."/>
            <person name="Zeilmaker T."/>
            <person name="Sawkins J."/>
            <person name="McVicker G."/>
            <person name="Shah S."/>
            <person name="Gnerre S."/>
            <person name="Griggs A."/>
            <person name="Zeng Q."/>
            <person name="Bartlett K."/>
            <person name="Li W."/>
            <person name="Wang X."/>
            <person name="Heitman J."/>
            <person name="Stajich J.E."/>
            <person name="Fraser J.A."/>
            <person name="Meyer W."/>
            <person name="Carter D."/>
            <person name="Schein J."/>
            <person name="Krzywinski M."/>
            <person name="Kwon-Chung K.J."/>
            <person name="Varma A."/>
            <person name="Wang J."/>
            <person name="Brunham R."/>
            <person name="Fyfe M."/>
            <person name="Ouellette B.F."/>
            <person name="Siddiqui A."/>
            <person name="Marra M."/>
            <person name="Jones S."/>
            <person name="Holt R."/>
            <person name="Birren B.W."/>
            <person name="Galagan J.E."/>
            <person name="Cuomo C.A."/>
        </authorList>
    </citation>
    <scope>NUCLEOTIDE SEQUENCE [LARGE SCALE GENOMIC DNA]</scope>
    <source>
        <strain evidence="7 8">R265</strain>
    </source>
</reference>
<feature type="domain" description="RSE1/DDB1/CPSF1 C-terminal" evidence="4">
    <location>
        <begin position="908"/>
        <end position="1231"/>
    </location>
</feature>
<dbReference type="InterPro" id="IPR058543">
    <property type="entry name" value="Beta-prop_RSE1/DDB1/CPSF1_2nd"/>
</dbReference>
<dbReference type="InterPro" id="IPR018846">
    <property type="entry name" value="Beta-prop_RSE1/DDB1/CPSF1_1st"/>
</dbReference>
<dbReference type="Pfam" id="PF10433">
    <property type="entry name" value="Beta-prop_RSE1_1st"/>
    <property type="match status" value="1"/>
</dbReference>
<dbReference type="Gene3D" id="1.10.150.910">
    <property type="match status" value="1"/>
</dbReference>
<organism evidence="7 8">
    <name type="scientific">Cryptococcus deuterogattii (strain R265)</name>
    <name type="common">Cryptococcus gattii VGII (strain R265)</name>
    <dbReference type="NCBI Taxonomy" id="294750"/>
    <lineage>
        <taxon>Eukaryota</taxon>
        <taxon>Fungi</taxon>
        <taxon>Dikarya</taxon>
        <taxon>Basidiomycota</taxon>
        <taxon>Agaricomycotina</taxon>
        <taxon>Tremellomycetes</taxon>
        <taxon>Tremellales</taxon>
        <taxon>Cryptococcaceae</taxon>
        <taxon>Cryptococcus</taxon>
        <taxon>Cryptococcus gattii species complex</taxon>
    </lineage>
</organism>
<name>A0A095EGZ7_CRYD2</name>
<dbReference type="GeneID" id="88178767"/>
<dbReference type="STRING" id="294750.A0A095EGZ7"/>
<dbReference type="PANTHER" id="PTHR10644">
    <property type="entry name" value="DNA REPAIR/RNA PROCESSING CPSF FAMILY"/>
    <property type="match status" value="1"/>
</dbReference>
<dbReference type="InterPro" id="IPR004871">
    <property type="entry name" value="RSE1/DDB1/CPSF1_C"/>
</dbReference>
<evidence type="ECO:0000256" key="3">
    <source>
        <dbReference type="SAM" id="MobiDB-lite"/>
    </source>
</evidence>
<evidence type="ECO:0000256" key="2">
    <source>
        <dbReference type="ARBA" id="ARBA00023242"/>
    </source>
</evidence>
<dbReference type="Gene3D" id="2.130.10.10">
    <property type="entry name" value="YVTN repeat-like/Quinoprotein amine dehydrogenase"/>
    <property type="match status" value="3"/>
</dbReference>
<evidence type="ECO:0000313" key="8">
    <source>
        <dbReference type="Proteomes" id="UP000029445"/>
    </source>
</evidence>
<dbReference type="VEuPathDB" id="FungiDB:CNBG_2411"/>
<dbReference type="OMA" id="ITTRIDI"/>
<dbReference type="Proteomes" id="UP000029445">
    <property type="component" value="Chromosome 7"/>
</dbReference>
<dbReference type="OrthoDB" id="433457at2759"/>
<reference evidence="7 8" key="2">
    <citation type="journal article" date="2018" name="Proc. Natl. Acad. Sci.">
        <title>RNAi is a critical determinant of centromere evolution in closely related fungi.</title>
        <authorList>
            <person name="Yadav V."/>
            <person name="Sun S."/>
            <person name="Billmyre R.B."/>
            <person name="Thimmappa B.C."/>
            <person name="Shea T."/>
            <person name="Lintner R."/>
            <person name="Bakkeren G."/>
            <person name="Cuomo C.A."/>
            <person name="Heitman J."/>
            <person name="Sanyal K."/>
        </authorList>
    </citation>
    <scope>NUCLEOTIDE SEQUENCE [LARGE SCALE GENOMIC DNA]</scope>
    <source>
        <strain evidence="7 8">R265</strain>
    </source>
</reference>
<dbReference type="Pfam" id="PF03178">
    <property type="entry name" value="CPSF_A"/>
    <property type="match status" value="1"/>
</dbReference>
<proteinExistence type="predicted"/>
<evidence type="ECO:0000259" key="6">
    <source>
        <dbReference type="Pfam" id="PF23726"/>
    </source>
</evidence>
<dbReference type="GO" id="GO:0005634">
    <property type="term" value="C:nucleus"/>
    <property type="evidence" value="ECO:0007669"/>
    <property type="project" value="UniProtKB-SubCell"/>
</dbReference>
<dbReference type="AlphaFoldDB" id="A0A095EGZ7"/>
<dbReference type="InterPro" id="IPR050358">
    <property type="entry name" value="RSE1/DDB1/CFT1"/>
</dbReference>
<gene>
    <name evidence="7" type="ORF">CNBG_2411</name>
</gene>